<feature type="transmembrane region" description="Helical" evidence="1">
    <location>
        <begin position="36"/>
        <end position="55"/>
    </location>
</feature>
<evidence type="ECO:0000313" key="2">
    <source>
        <dbReference type="EMBL" id="MTD57750.1"/>
    </source>
</evidence>
<accession>A0A6N7Z8D8</accession>
<dbReference type="Proteomes" id="UP000440096">
    <property type="component" value="Unassembled WGS sequence"/>
</dbReference>
<dbReference type="EMBL" id="WMBA01000053">
    <property type="protein sequence ID" value="MTD57750.1"/>
    <property type="molecule type" value="Genomic_DNA"/>
</dbReference>
<feature type="transmembrane region" description="Helical" evidence="1">
    <location>
        <begin position="67"/>
        <end position="86"/>
    </location>
</feature>
<reference evidence="2 3" key="1">
    <citation type="submission" date="2019-11" db="EMBL/GenBank/DDBJ databases">
        <title>Draft genome of Amycolatopsis RM579.</title>
        <authorList>
            <person name="Duangmal K."/>
            <person name="Mingma R."/>
        </authorList>
    </citation>
    <scope>NUCLEOTIDE SEQUENCE [LARGE SCALE GENOMIC DNA]</scope>
    <source>
        <strain evidence="2 3">RM579</strain>
    </source>
</reference>
<protein>
    <submittedName>
        <fullName evidence="2">Uncharacterized protein</fullName>
    </submittedName>
</protein>
<feature type="transmembrane region" description="Helical" evidence="1">
    <location>
        <begin position="206"/>
        <end position="225"/>
    </location>
</feature>
<dbReference type="OrthoDB" id="9839182at2"/>
<keyword evidence="1" id="KW-1133">Transmembrane helix</keyword>
<name>A0A6N7Z8D8_9PSEU</name>
<evidence type="ECO:0000256" key="1">
    <source>
        <dbReference type="SAM" id="Phobius"/>
    </source>
</evidence>
<comment type="caution">
    <text evidence="2">The sequence shown here is derived from an EMBL/GenBank/DDBJ whole genome shotgun (WGS) entry which is preliminary data.</text>
</comment>
<feature type="transmembrane region" description="Helical" evidence="1">
    <location>
        <begin position="6"/>
        <end position="24"/>
    </location>
</feature>
<dbReference type="AlphaFoldDB" id="A0A6N7Z8D8"/>
<dbReference type="RefSeq" id="WP_154759860.1">
    <property type="nucleotide sequence ID" value="NZ_WMBA01000053.1"/>
</dbReference>
<evidence type="ECO:0000313" key="3">
    <source>
        <dbReference type="Proteomes" id="UP000440096"/>
    </source>
</evidence>
<keyword evidence="1" id="KW-0812">Transmembrane</keyword>
<keyword evidence="3" id="KW-1185">Reference proteome</keyword>
<sequence>MSAGEHLLVAGVGYLLAIALLVAGIRWKATASRASVVLRVLAGLVATTTTLSWLGPAATSGGPVGGLFMFLLLFVFVPFVLTYAAQRLRPLRKGEEPLWPYLVAGIGGLAMLVPGLVSTADGALHLVGLAHHVDLTITDVVNSTDHRRGVSLPSTAVSGDYRLGGQVRHLDDSEWLKFGPDPVPGQVYPVTISLLWPTAMIESTETALVFLGFGLGCSALGGYFVRSAFVREKKRSPGGKARGSSR</sequence>
<gene>
    <name evidence="2" type="ORF">GKO32_27780</name>
</gene>
<keyword evidence="1" id="KW-0472">Membrane</keyword>
<feature type="transmembrane region" description="Helical" evidence="1">
    <location>
        <begin position="98"/>
        <end position="117"/>
    </location>
</feature>
<proteinExistence type="predicted"/>
<organism evidence="2 3">
    <name type="scientific">Amycolatopsis pithecellobii</name>
    <dbReference type="NCBI Taxonomy" id="664692"/>
    <lineage>
        <taxon>Bacteria</taxon>
        <taxon>Bacillati</taxon>
        <taxon>Actinomycetota</taxon>
        <taxon>Actinomycetes</taxon>
        <taxon>Pseudonocardiales</taxon>
        <taxon>Pseudonocardiaceae</taxon>
        <taxon>Amycolatopsis</taxon>
    </lineage>
</organism>